<reference evidence="1 2" key="1">
    <citation type="submission" date="2019-06" db="EMBL/GenBank/DDBJ databases">
        <title>Whole genome shotgun sequence of Cellulomonas gelida NBRC 3748.</title>
        <authorList>
            <person name="Hosoyama A."/>
            <person name="Uohara A."/>
            <person name="Ohji S."/>
            <person name="Ichikawa N."/>
        </authorList>
    </citation>
    <scope>NUCLEOTIDE SEQUENCE [LARGE SCALE GENOMIC DNA]</scope>
    <source>
        <strain evidence="1 2">NBRC 3748</strain>
    </source>
</reference>
<sequence>MSAGMIESSALEPVLGRLPEGRVADVRPTYLVTFLTGPVEGELEDVAGEATYLVAGARDVTAVIAWAEANLPDRLLLAEVSVQPYGTTERARVWSRQPETPWAARVGPDYTH</sequence>
<name>A0A4Y3KP20_9CELL</name>
<dbReference type="EMBL" id="BJLQ01000048">
    <property type="protein sequence ID" value="GEA85782.1"/>
    <property type="molecule type" value="Genomic_DNA"/>
</dbReference>
<proteinExistence type="predicted"/>
<organism evidence="1 2">
    <name type="scientific">Cellulomonas gelida</name>
    <dbReference type="NCBI Taxonomy" id="1712"/>
    <lineage>
        <taxon>Bacteria</taxon>
        <taxon>Bacillati</taxon>
        <taxon>Actinomycetota</taxon>
        <taxon>Actinomycetes</taxon>
        <taxon>Micrococcales</taxon>
        <taxon>Cellulomonadaceae</taxon>
        <taxon>Cellulomonas</taxon>
    </lineage>
</organism>
<dbReference type="Proteomes" id="UP000320461">
    <property type="component" value="Unassembled WGS sequence"/>
</dbReference>
<evidence type="ECO:0000313" key="1">
    <source>
        <dbReference type="EMBL" id="GEA85782.1"/>
    </source>
</evidence>
<comment type="caution">
    <text evidence="1">The sequence shown here is derived from an EMBL/GenBank/DDBJ whole genome shotgun (WGS) entry which is preliminary data.</text>
</comment>
<keyword evidence="2" id="KW-1185">Reference proteome</keyword>
<evidence type="ECO:0000313" key="2">
    <source>
        <dbReference type="Proteomes" id="UP000320461"/>
    </source>
</evidence>
<accession>A0A4Y3KP20</accession>
<protein>
    <submittedName>
        <fullName evidence="1">Uncharacterized protein</fullName>
    </submittedName>
</protein>
<dbReference type="RefSeq" id="WP_141371599.1">
    <property type="nucleotide sequence ID" value="NZ_BJLQ01000048.1"/>
</dbReference>
<dbReference type="OrthoDB" id="4828642at2"/>
<dbReference type="AlphaFoldDB" id="A0A4Y3KP20"/>
<gene>
    <name evidence="1" type="ORF">CGE01nite_30330</name>
</gene>